<evidence type="ECO:0000256" key="3">
    <source>
        <dbReference type="ARBA" id="ARBA00023082"/>
    </source>
</evidence>
<evidence type="ECO:0000256" key="4">
    <source>
        <dbReference type="ARBA" id="ARBA00023163"/>
    </source>
</evidence>
<accession>Q2L2C6</accession>
<gene>
    <name evidence="7" type="primary">fecI</name>
    <name evidence="7" type="ordered locus">BAV1207</name>
</gene>
<keyword evidence="4" id="KW-0804">Transcription</keyword>
<keyword evidence="8" id="KW-1185">Reference proteome</keyword>
<dbReference type="Gene3D" id="1.10.10.10">
    <property type="entry name" value="Winged helix-like DNA-binding domain superfamily/Winged helix DNA-binding domain"/>
    <property type="match status" value="1"/>
</dbReference>
<dbReference type="Pfam" id="PF08281">
    <property type="entry name" value="Sigma70_r4_2"/>
    <property type="match status" value="1"/>
</dbReference>
<dbReference type="PANTHER" id="PTHR43133">
    <property type="entry name" value="RNA POLYMERASE ECF-TYPE SIGMA FACTO"/>
    <property type="match status" value="1"/>
</dbReference>
<dbReference type="InterPro" id="IPR014284">
    <property type="entry name" value="RNA_pol_sigma-70_dom"/>
</dbReference>
<feature type="domain" description="RNA polymerase sigma-70 region 2" evidence="5">
    <location>
        <begin position="15"/>
        <end position="80"/>
    </location>
</feature>
<dbReference type="SUPFAM" id="SSF88659">
    <property type="entry name" value="Sigma3 and sigma4 domains of RNA polymerase sigma factors"/>
    <property type="match status" value="1"/>
</dbReference>
<proteinExistence type="inferred from homology"/>
<reference evidence="7 8" key="1">
    <citation type="journal article" date="2006" name="J. Bacteriol.">
        <title>Comparison of the genome sequence of the poultry pathogen Bordetella avium with those of B. bronchiseptica, B. pertussis, and B. parapertussis reveals extensive diversity in surface structures associated with host interaction.</title>
        <authorList>
            <person name="Sebaihia M."/>
            <person name="Preston A."/>
            <person name="Maskell D.J."/>
            <person name="Kuzmiak H."/>
            <person name="Connell T.D."/>
            <person name="King N.D."/>
            <person name="Orndorff P.E."/>
            <person name="Miyamoto D.M."/>
            <person name="Thomson N.R."/>
            <person name="Harris D."/>
            <person name="Goble A."/>
            <person name="Lord A."/>
            <person name="Murphy L."/>
            <person name="Quail M.A."/>
            <person name="Rutter S."/>
            <person name="Squares R."/>
            <person name="Squares S."/>
            <person name="Woodward J."/>
            <person name="Parkhill J."/>
            <person name="Temple L.M."/>
        </authorList>
    </citation>
    <scope>NUCLEOTIDE SEQUENCE [LARGE SCALE GENOMIC DNA]</scope>
    <source>
        <strain evidence="7 8">197N</strain>
    </source>
</reference>
<evidence type="ECO:0000313" key="8">
    <source>
        <dbReference type="Proteomes" id="UP000001977"/>
    </source>
</evidence>
<dbReference type="GO" id="GO:0016987">
    <property type="term" value="F:sigma factor activity"/>
    <property type="evidence" value="ECO:0007669"/>
    <property type="project" value="UniProtKB-KW"/>
</dbReference>
<dbReference type="InterPro" id="IPR007627">
    <property type="entry name" value="RNA_pol_sigma70_r2"/>
</dbReference>
<dbReference type="InterPro" id="IPR013325">
    <property type="entry name" value="RNA_pol_sigma_r2"/>
</dbReference>
<keyword evidence="2" id="KW-0805">Transcription regulation</keyword>
<dbReference type="PANTHER" id="PTHR43133:SF63">
    <property type="entry name" value="RNA POLYMERASE SIGMA FACTOR FECI-RELATED"/>
    <property type="match status" value="1"/>
</dbReference>
<feature type="non-terminal residue" evidence="7">
    <location>
        <position position="1"/>
    </location>
</feature>
<organism evidence="7 8">
    <name type="scientific">Bordetella avium (strain 197N)</name>
    <dbReference type="NCBI Taxonomy" id="360910"/>
    <lineage>
        <taxon>Bacteria</taxon>
        <taxon>Pseudomonadati</taxon>
        <taxon>Pseudomonadota</taxon>
        <taxon>Betaproteobacteria</taxon>
        <taxon>Burkholderiales</taxon>
        <taxon>Alcaligenaceae</taxon>
        <taxon>Bordetella</taxon>
    </lineage>
</organism>
<keyword evidence="3" id="KW-0731">Sigma factor</keyword>
<dbReference type="InterPro" id="IPR013249">
    <property type="entry name" value="RNA_pol_sigma70_r4_t2"/>
</dbReference>
<dbReference type="KEGG" id="bav:BAV1207"/>
<evidence type="ECO:0000259" key="5">
    <source>
        <dbReference type="Pfam" id="PF04542"/>
    </source>
</evidence>
<dbReference type="Proteomes" id="UP000001977">
    <property type="component" value="Chromosome"/>
</dbReference>
<dbReference type="EMBL" id="AM167904">
    <property type="protein sequence ID" value="CAJ48815.1"/>
    <property type="molecule type" value="Genomic_DNA"/>
</dbReference>
<dbReference type="InterPro" id="IPR036388">
    <property type="entry name" value="WH-like_DNA-bd_sf"/>
</dbReference>
<evidence type="ECO:0000256" key="2">
    <source>
        <dbReference type="ARBA" id="ARBA00023015"/>
    </source>
</evidence>
<dbReference type="InterPro" id="IPR013324">
    <property type="entry name" value="RNA_pol_sigma_r3/r4-like"/>
</dbReference>
<dbReference type="Gene3D" id="1.10.1740.10">
    <property type="match status" value="1"/>
</dbReference>
<dbReference type="InterPro" id="IPR039425">
    <property type="entry name" value="RNA_pol_sigma-70-like"/>
</dbReference>
<evidence type="ECO:0000256" key="1">
    <source>
        <dbReference type="ARBA" id="ARBA00010641"/>
    </source>
</evidence>
<feature type="domain" description="RNA polymerase sigma factor 70 region 4 type 2" evidence="6">
    <location>
        <begin position="112"/>
        <end position="163"/>
    </location>
</feature>
<comment type="similarity">
    <text evidence="1">Belongs to the sigma-70 factor family. ECF subfamily.</text>
</comment>
<dbReference type="NCBIfam" id="TIGR02937">
    <property type="entry name" value="sigma70-ECF"/>
    <property type="match status" value="1"/>
</dbReference>
<evidence type="ECO:0000313" key="7">
    <source>
        <dbReference type="EMBL" id="CAJ48815.1"/>
    </source>
</evidence>
<dbReference type="STRING" id="360910.BAV1207"/>
<dbReference type="HOGENOM" id="CLU_047691_12_1_4"/>
<name>Q2L2C6_BORA1</name>
<protein>
    <submittedName>
        <fullName evidence="7">RNA polymerase ECF-family sigma factor</fullName>
    </submittedName>
</protein>
<dbReference type="GO" id="GO:0003677">
    <property type="term" value="F:DNA binding"/>
    <property type="evidence" value="ECO:0007669"/>
    <property type="project" value="InterPro"/>
</dbReference>
<dbReference type="CDD" id="cd06171">
    <property type="entry name" value="Sigma70_r4"/>
    <property type="match status" value="1"/>
</dbReference>
<dbReference type="Pfam" id="PF04542">
    <property type="entry name" value="Sigma70_r2"/>
    <property type="match status" value="1"/>
</dbReference>
<dbReference type="AlphaFoldDB" id="Q2L2C6"/>
<dbReference type="SUPFAM" id="SSF88946">
    <property type="entry name" value="Sigma2 domain of RNA polymerase sigma factors"/>
    <property type="match status" value="1"/>
</dbReference>
<dbReference type="GO" id="GO:0006352">
    <property type="term" value="P:DNA-templated transcription initiation"/>
    <property type="evidence" value="ECO:0007669"/>
    <property type="project" value="InterPro"/>
</dbReference>
<dbReference type="eggNOG" id="COG1595">
    <property type="taxonomic scope" value="Bacteria"/>
</dbReference>
<sequence length="169" mass="18933">VSVIPDKANASVDGLYRQHRSWLMGWLRRKLGGSDHAEDMAQDVFIRIIQGRKQVDVVQARAFLTTIARGMLIDHWRRAALEAAYRDYLASLPQVSEPGPEARIEVMQSLAVLDRMLAGLSPRAREAFMLSQIDGLTYPEIAVRLGVSVSSVQQYMVKAMSACYEVFHA</sequence>
<evidence type="ECO:0000259" key="6">
    <source>
        <dbReference type="Pfam" id="PF08281"/>
    </source>
</evidence>